<name>A0A2P2P309_RHIMU</name>
<evidence type="ECO:0000313" key="2">
    <source>
        <dbReference type="EMBL" id="MBX49112.1"/>
    </source>
</evidence>
<evidence type="ECO:0000256" key="1">
    <source>
        <dbReference type="SAM" id="MobiDB-lite"/>
    </source>
</evidence>
<sequence length="120" mass="13976">MSLHFSSELHTRPSNSIFYQPQSLLFNDGTPMIQALKDKIGNFLDDANVRGPQEIANFLQLVNRRHLLLVGRRRVDHPRSPVRLHRPPARLHLSKFNDESGPTPVPIRLRQREKGRERDR</sequence>
<proteinExistence type="predicted"/>
<dbReference type="AlphaFoldDB" id="A0A2P2P309"/>
<accession>A0A2P2P309</accession>
<reference evidence="2" key="1">
    <citation type="submission" date="2018-02" db="EMBL/GenBank/DDBJ databases">
        <title>Rhizophora mucronata_Transcriptome.</title>
        <authorList>
            <person name="Meera S.P."/>
            <person name="Sreeshan A."/>
            <person name="Augustine A."/>
        </authorList>
    </citation>
    <scope>NUCLEOTIDE SEQUENCE</scope>
    <source>
        <tissue evidence="2">Leaf</tissue>
    </source>
</reference>
<organism evidence="2">
    <name type="scientific">Rhizophora mucronata</name>
    <name type="common">Asiatic mangrove</name>
    <dbReference type="NCBI Taxonomy" id="61149"/>
    <lineage>
        <taxon>Eukaryota</taxon>
        <taxon>Viridiplantae</taxon>
        <taxon>Streptophyta</taxon>
        <taxon>Embryophyta</taxon>
        <taxon>Tracheophyta</taxon>
        <taxon>Spermatophyta</taxon>
        <taxon>Magnoliopsida</taxon>
        <taxon>eudicotyledons</taxon>
        <taxon>Gunneridae</taxon>
        <taxon>Pentapetalae</taxon>
        <taxon>rosids</taxon>
        <taxon>fabids</taxon>
        <taxon>Malpighiales</taxon>
        <taxon>Rhizophoraceae</taxon>
        <taxon>Rhizophora</taxon>
    </lineage>
</organism>
<feature type="compositionally biased region" description="Basic and acidic residues" evidence="1">
    <location>
        <begin position="110"/>
        <end position="120"/>
    </location>
</feature>
<feature type="compositionally biased region" description="Basic residues" evidence="1">
    <location>
        <begin position="76"/>
        <end position="93"/>
    </location>
</feature>
<feature type="region of interest" description="Disordered" evidence="1">
    <location>
        <begin position="76"/>
        <end position="120"/>
    </location>
</feature>
<protein>
    <submittedName>
        <fullName evidence="2">Uncharacterized protein MANES_11G036200</fullName>
    </submittedName>
</protein>
<dbReference type="EMBL" id="GGEC01068628">
    <property type="protein sequence ID" value="MBX49112.1"/>
    <property type="molecule type" value="Transcribed_RNA"/>
</dbReference>